<protein>
    <submittedName>
        <fullName evidence="2">Uncharacterized protein</fullName>
    </submittedName>
</protein>
<dbReference type="SUPFAM" id="SSF48452">
    <property type="entry name" value="TPR-like"/>
    <property type="match status" value="1"/>
</dbReference>
<reference evidence="3" key="1">
    <citation type="journal article" date="2019" name="Int. J. Syst. Evol. Microbiol.">
        <title>The Global Catalogue of Microorganisms (GCM) 10K type strain sequencing project: providing services to taxonomists for standard genome sequencing and annotation.</title>
        <authorList>
            <consortium name="The Broad Institute Genomics Platform"/>
            <consortium name="The Broad Institute Genome Sequencing Center for Infectious Disease"/>
            <person name="Wu L."/>
            <person name="Ma J."/>
        </authorList>
    </citation>
    <scope>NUCLEOTIDE SEQUENCE [LARGE SCALE GENOMIC DNA]</scope>
    <source>
        <strain evidence="3">KCTC 42423</strain>
    </source>
</reference>
<feature type="signal peptide" evidence="1">
    <location>
        <begin position="1"/>
        <end position="20"/>
    </location>
</feature>
<accession>A0ABW5N929</accession>
<dbReference type="Proteomes" id="UP001597459">
    <property type="component" value="Unassembled WGS sequence"/>
</dbReference>
<evidence type="ECO:0000256" key="1">
    <source>
        <dbReference type="SAM" id="SignalP"/>
    </source>
</evidence>
<dbReference type="PROSITE" id="PS51257">
    <property type="entry name" value="PROKAR_LIPOPROTEIN"/>
    <property type="match status" value="1"/>
</dbReference>
<comment type="caution">
    <text evidence="2">The sequence shown here is derived from an EMBL/GenBank/DDBJ whole genome shotgun (WGS) entry which is preliminary data.</text>
</comment>
<keyword evidence="3" id="KW-1185">Reference proteome</keyword>
<sequence>MKRIKYLLFSILATMILSCSQDEFDIENPNAADAKDVLAIPSDFQNFNITNHTSLFSSIVGFNGVYFRGLADQFTSTNAFRSFWDYCEQPRLAVNNQSTNGDLQFQAGGPWAEFNAVVNNANIVINNIENENGTVIIDEDNFTNQELASAYFDKGVAQGYLAMIYDKAYIVDPTTSLNDLQFSTYQEVLTAAVSNIEKAIQLASSSSSFSYEIYRGGDALDGSLFEKVANSFLARLSIGNPRTDSEAASLDYNKILQYANNGIDSDFFPTSKEDVLYSNLQDWSLFQLADGSGYMPTDLKILKLFDTSYETDYPLDSNIILGPANSTDPRLTSYYEYVDAFGFLNATRNRALFSNYRHTRYFNDNDENQNGLPVQIFPKAEIDYIKAECHLRLNDFASAVAALDASPRMTTGNQSTTPTAETVRNAIFYEYSIELDLASGMAVNWAFMRRHDLLQPGTPTMYPVPATELEITADTNYTFGGASNAGSEGAASGSKDWRTLTLTY</sequence>
<organism evidence="2 3">
    <name type="scientific">Aquimarina hainanensis</name>
    <dbReference type="NCBI Taxonomy" id="1578017"/>
    <lineage>
        <taxon>Bacteria</taxon>
        <taxon>Pseudomonadati</taxon>
        <taxon>Bacteroidota</taxon>
        <taxon>Flavobacteriia</taxon>
        <taxon>Flavobacteriales</taxon>
        <taxon>Flavobacteriaceae</taxon>
        <taxon>Aquimarina</taxon>
    </lineage>
</organism>
<proteinExistence type="predicted"/>
<dbReference type="InterPro" id="IPR011990">
    <property type="entry name" value="TPR-like_helical_dom_sf"/>
</dbReference>
<name>A0ABW5N929_9FLAO</name>
<evidence type="ECO:0000313" key="3">
    <source>
        <dbReference type="Proteomes" id="UP001597459"/>
    </source>
</evidence>
<keyword evidence="1" id="KW-0732">Signal</keyword>
<dbReference type="RefSeq" id="WP_378253376.1">
    <property type="nucleotide sequence ID" value="NZ_JBHSJV010000001.1"/>
</dbReference>
<feature type="chain" id="PRO_5046401429" evidence="1">
    <location>
        <begin position="21"/>
        <end position="504"/>
    </location>
</feature>
<dbReference type="Gene3D" id="1.25.40.390">
    <property type="match status" value="1"/>
</dbReference>
<evidence type="ECO:0000313" key="2">
    <source>
        <dbReference type="EMBL" id="MFD2591651.1"/>
    </source>
</evidence>
<gene>
    <name evidence="2" type="ORF">ACFSTE_12505</name>
</gene>
<dbReference type="EMBL" id="JBHULX010000022">
    <property type="protein sequence ID" value="MFD2591651.1"/>
    <property type="molecule type" value="Genomic_DNA"/>
</dbReference>